<dbReference type="GO" id="GO:0000981">
    <property type="term" value="F:DNA-binding transcription factor activity, RNA polymerase II-specific"/>
    <property type="evidence" value="ECO:0007669"/>
    <property type="project" value="InterPro"/>
</dbReference>
<dbReference type="GO" id="GO:0000785">
    <property type="term" value="C:chromatin"/>
    <property type="evidence" value="ECO:0007669"/>
    <property type="project" value="TreeGrafter"/>
</dbReference>
<dbReference type="InterPro" id="IPR001138">
    <property type="entry name" value="Zn2Cys6_DnaBD"/>
</dbReference>
<accession>A0A5M9KAH7</accession>
<evidence type="ECO:0000313" key="12">
    <source>
        <dbReference type="Proteomes" id="UP000322873"/>
    </source>
</evidence>
<evidence type="ECO:0000256" key="1">
    <source>
        <dbReference type="ARBA" id="ARBA00004123"/>
    </source>
</evidence>
<dbReference type="Gene3D" id="3.30.160.60">
    <property type="entry name" value="Classic Zinc Finger"/>
    <property type="match status" value="2"/>
</dbReference>
<dbReference type="InterPro" id="IPR051059">
    <property type="entry name" value="VerF-like"/>
</dbReference>
<dbReference type="Pfam" id="PF04082">
    <property type="entry name" value="Fungal_trans"/>
    <property type="match status" value="1"/>
</dbReference>
<dbReference type="Pfam" id="PF00172">
    <property type="entry name" value="Zn_clus"/>
    <property type="match status" value="1"/>
</dbReference>
<dbReference type="CDD" id="cd00067">
    <property type="entry name" value="GAL4"/>
    <property type="match status" value="1"/>
</dbReference>
<evidence type="ECO:0000259" key="9">
    <source>
        <dbReference type="PROSITE" id="PS50048"/>
    </source>
</evidence>
<keyword evidence="4 7" id="KW-0863">Zinc-finger</keyword>
<dbReference type="SMART" id="SM00066">
    <property type="entry name" value="GAL4"/>
    <property type="match status" value="1"/>
</dbReference>
<feature type="region of interest" description="Disordered" evidence="8">
    <location>
        <begin position="115"/>
        <end position="145"/>
    </location>
</feature>
<keyword evidence="3" id="KW-0677">Repeat</keyword>
<dbReference type="AlphaFoldDB" id="A0A5M9KAH7"/>
<evidence type="ECO:0000259" key="10">
    <source>
        <dbReference type="PROSITE" id="PS50157"/>
    </source>
</evidence>
<evidence type="ECO:0000256" key="3">
    <source>
        <dbReference type="ARBA" id="ARBA00022737"/>
    </source>
</evidence>
<dbReference type="InterPro" id="IPR036236">
    <property type="entry name" value="Znf_C2H2_sf"/>
</dbReference>
<dbReference type="GO" id="GO:0005634">
    <property type="term" value="C:nucleus"/>
    <property type="evidence" value="ECO:0007669"/>
    <property type="project" value="UniProtKB-SubCell"/>
</dbReference>
<dbReference type="CDD" id="cd12148">
    <property type="entry name" value="fungal_TF_MHR"/>
    <property type="match status" value="1"/>
</dbReference>
<dbReference type="SUPFAM" id="SSF57667">
    <property type="entry name" value="beta-beta-alpha zinc fingers"/>
    <property type="match status" value="1"/>
</dbReference>
<sequence length="659" mass="75382">MEAQSQAQSRSECNQCGKKFQRKAHLLRHQQQHSGTRPYSCIFCSKTFKRSDVLRDHFSRCELRGSAAIPDSLERGRKRHACNECSRLKVKCDNKVPCCKCKEFGRHCVKTRSSNSASSTKASASPELQPPHSLTPPSTTPEPISDRNSIGFLLNFGEAEFMREFPKASTGSPKDRASEFTSLFPQSAIQPWTGGDLMNQNVANFDFGSNMQMDPSAAFLHNLEFETFKQQTYGWQLPTENLIPWSGTDSAFIDRDILEQRAYEMREKLRCAASVQAGVNLPSKEIIEAIDFITGDVIAAYVKLYFKHWHYHAPIVHEPSFNPCTAALPLVLLIMSLGAMFSEQAAKVKLLLDAIETYVYSINGFNDEYDFPGGRYADRVDDSSQEWLQYQLEEFQGAYLIIVLQYWSGSEIAKKRVRQQRFTRLLSIYRYLGLHSVQHPPGFMIKDQQSFIYYIRKECYIRTATIMMMLENSFAIFNNIMPRLQWAEIDLPFPSNDDYFKAANYDSLGNHSGYPISKIKIKNAFLLLYSPMETAEKDLMLLRNGNVTALDMQMLIHVIYVHMWNSTFCNPLVQLPSTSISAIVAPFKLALRNWKLVWDEIKSTADANEWNSLGFERTAETYYNAVRSILRIFESREGKFPPIPSDCEKGVHLTKLLNF</sequence>
<evidence type="ECO:0000256" key="2">
    <source>
        <dbReference type="ARBA" id="ARBA00022723"/>
    </source>
</evidence>
<organism evidence="11 12">
    <name type="scientific">Monilinia fructicola</name>
    <name type="common">Brown rot fungus</name>
    <name type="synonym">Ciboria fructicola</name>
    <dbReference type="NCBI Taxonomy" id="38448"/>
    <lineage>
        <taxon>Eukaryota</taxon>
        <taxon>Fungi</taxon>
        <taxon>Dikarya</taxon>
        <taxon>Ascomycota</taxon>
        <taxon>Pezizomycotina</taxon>
        <taxon>Leotiomycetes</taxon>
        <taxon>Helotiales</taxon>
        <taxon>Sclerotiniaceae</taxon>
        <taxon>Monilinia</taxon>
    </lineage>
</organism>
<dbReference type="PROSITE" id="PS50157">
    <property type="entry name" value="ZINC_FINGER_C2H2_2"/>
    <property type="match status" value="1"/>
</dbReference>
<dbReference type="VEuPathDB" id="FungiDB:MFRU_021g00080"/>
<evidence type="ECO:0000256" key="6">
    <source>
        <dbReference type="ARBA" id="ARBA00023242"/>
    </source>
</evidence>
<dbReference type="EMBL" id="VICG01000001">
    <property type="protein sequence ID" value="KAA8577343.1"/>
    <property type="molecule type" value="Genomic_DNA"/>
</dbReference>
<dbReference type="PANTHER" id="PTHR40626:SF11">
    <property type="entry name" value="ZINC FINGER PROTEIN YPR022C"/>
    <property type="match status" value="1"/>
</dbReference>
<feature type="compositionally biased region" description="Low complexity" evidence="8">
    <location>
        <begin position="115"/>
        <end position="143"/>
    </location>
</feature>
<evidence type="ECO:0000256" key="4">
    <source>
        <dbReference type="ARBA" id="ARBA00022771"/>
    </source>
</evidence>
<feature type="domain" description="Zn(2)-C6 fungal-type" evidence="9">
    <location>
        <begin position="81"/>
        <end position="110"/>
    </location>
</feature>
<reference evidence="11 12" key="1">
    <citation type="submission" date="2019-06" db="EMBL/GenBank/DDBJ databases">
        <title>Genome Sequence of the Brown Rot Fungal Pathogen Monilinia fructicola.</title>
        <authorList>
            <person name="De Miccolis Angelini R.M."/>
            <person name="Landi L."/>
            <person name="Abate D."/>
            <person name="Pollastro S."/>
            <person name="Romanazzi G."/>
            <person name="Faretra F."/>
        </authorList>
    </citation>
    <scope>NUCLEOTIDE SEQUENCE [LARGE SCALE GENOMIC DNA]</scope>
    <source>
        <strain evidence="11 12">Mfrc123</strain>
    </source>
</reference>
<evidence type="ECO:0000256" key="7">
    <source>
        <dbReference type="PROSITE-ProRule" id="PRU00042"/>
    </source>
</evidence>
<gene>
    <name evidence="11" type="ORF">EYC84_007306</name>
</gene>
<keyword evidence="2" id="KW-0479">Metal-binding</keyword>
<keyword evidence="12" id="KW-1185">Reference proteome</keyword>
<dbReference type="PROSITE" id="PS00463">
    <property type="entry name" value="ZN2_CY6_FUNGAL_1"/>
    <property type="match status" value="1"/>
</dbReference>
<proteinExistence type="predicted"/>
<dbReference type="InterPro" id="IPR007219">
    <property type="entry name" value="XnlR_reg_dom"/>
</dbReference>
<dbReference type="SMART" id="SM00355">
    <property type="entry name" value="ZnF_C2H2"/>
    <property type="match status" value="2"/>
</dbReference>
<evidence type="ECO:0008006" key="13">
    <source>
        <dbReference type="Google" id="ProtNLM"/>
    </source>
</evidence>
<dbReference type="SUPFAM" id="SSF57701">
    <property type="entry name" value="Zn2/Cys6 DNA-binding domain"/>
    <property type="match status" value="1"/>
</dbReference>
<dbReference type="InterPro" id="IPR036864">
    <property type="entry name" value="Zn2-C6_fun-type_DNA-bd_sf"/>
</dbReference>
<evidence type="ECO:0000256" key="8">
    <source>
        <dbReference type="SAM" id="MobiDB-lite"/>
    </source>
</evidence>
<protein>
    <recommendedName>
        <fullName evidence="13">C2H2-type domain-containing protein</fullName>
    </recommendedName>
</protein>
<dbReference type="GO" id="GO:0008270">
    <property type="term" value="F:zinc ion binding"/>
    <property type="evidence" value="ECO:0007669"/>
    <property type="project" value="UniProtKB-KW"/>
</dbReference>
<evidence type="ECO:0000313" key="11">
    <source>
        <dbReference type="EMBL" id="KAA8577343.1"/>
    </source>
</evidence>
<dbReference type="GO" id="GO:0000978">
    <property type="term" value="F:RNA polymerase II cis-regulatory region sequence-specific DNA binding"/>
    <property type="evidence" value="ECO:0007669"/>
    <property type="project" value="InterPro"/>
</dbReference>
<keyword evidence="6" id="KW-0539">Nucleus</keyword>
<feature type="domain" description="C2H2-type" evidence="10">
    <location>
        <begin position="11"/>
        <end position="38"/>
    </location>
</feature>
<evidence type="ECO:0000256" key="5">
    <source>
        <dbReference type="ARBA" id="ARBA00022833"/>
    </source>
</evidence>
<comment type="subcellular location">
    <subcellularLocation>
        <location evidence="1">Nucleus</location>
    </subcellularLocation>
</comment>
<keyword evidence="5" id="KW-0862">Zinc</keyword>
<dbReference type="PANTHER" id="PTHR40626">
    <property type="entry name" value="MIP31509P"/>
    <property type="match status" value="1"/>
</dbReference>
<dbReference type="Proteomes" id="UP000322873">
    <property type="component" value="Unassembled WGS sequence"/>
</dbReference>
<name>A0A5M9KAH7_MONFR</name>
<dbReference type="GO" id="GO:0006351">
    <property type="term" value="P:DNA-templated transcription"/>
    <property type="evidence" value="ECO:0007669"/>
    <property type="project" value="InterPro"/>
</dbReference>
<dbReference type="PROSITE" id="PS00028">
    <property type="entry name" value="ZINC_FINGER_C2H2_1"/>
    <property type="match status" value="1"/>
</dbReference>
<dbReference type="InterPro" id="IPR013087">
    <property type="entry name" value="Znf_C2H2_type"/>
</dbReference>
<dbReference type="PROSITE" id="PS50048">
    <property type="entry name" value="ZN2_CY6_FUNGAL_2"/>
    <property type="match status" value="1"/>
</dbReference>
<comment type="caution">
    <text evidence="11">The sequence shown here is derived from an EMBL/GenBank/DDBJ whole genome shotgun (WGS) entry which is preliminary data.</text>
</comment>